<organism evidence="6 7">
    <name type="scientific">Desulfomonile tiedjei (strain ATCC 49306 / DSM 6799 / DCB-1)</name>
    <dbReference type="NCBI Taxonomy" id="706587"/>
    <lineage>
        <taxon>Bacteria</taxon>
        <taxon>Pseudomonadati</taxon>
        <taxon>Thermodesulfobacteriota</taxon>
        <taxon>Desulfomonilia</taxon>
        <taxon>Desulfomonilales</taxon>
        <taxon>Desulfomonilaceae</taxon>
        <taxon>Desulfomonile</taxon>
    </lineage>
</organism>
<sequence length="279" mass="29585">MTETTLFSAERFVGYVALGFGTGLYGTLIGAGGGFVLMPILLLLFPKESPEQLTSISLAVVFFNALGGSEAYALMRRIDYRSGLMFAAATIPGAILGALNTGYVPRTLFDAVFGILLVAGAAFLLIRTNKRESVEVRHYQYKISRHLVEANGVVFDYSFNPLVGIGLSFVVGYVSSFLGIGGGIIHVPAMTYFLNFPVHVATATSHFVLSIMAFTGTMTHVVTGTFPHNANLTLSLAIGALLGAPLGAHLSGLIRGNWIIRGLALALIVVGLRILAMAI</sequence>
<dbReference type="KEGG" id="dti:Desti_1934"/>
<comment type="similarity">
    <text evidence="5">Belongs to the 4-toluene sulfonate uptake permease (TSUP) (TC 2.A.102) family.</text>
</comment>
<proteinExistence type="inferred from homology"/>
<dbReference type="GO" id="GO:0005886">
    <property type="term" value="C:plasma membrane"/>
    <property type="evidence" value="ECO:0007669"/>
    <property type="project" value="UniProtKB-SubCell"/>
</dbReference>
<keyword evidence="5" id="KW-1003">Cell membrane</keyword>
<keyword evidence="2 5" id="KW-0812">Transmembrane</keyword>
<evidence type="ECO:0000256" key="5">
    <source>
        <dbReference type="RuleBase" id="RU363041"/>
    </source>
</evidence>
<dbReference type="Proteomes" id="UP000006055">
    <property type="component" value="Chromosome"/>
</dbReference>
<comment type="subcellular location">
    <subcellularLocation>
        <location evidence="5">Cell membrane</location>
        <topology evidence="5">Multi-pass membrane protein</topology>
    </subcellularLocation>
    <subcellularLocation>
        <location evidence="1">Membrane</location>
        <topology evidence="1">Multi-pass membrane protein</topology>
    </subcellularLocation>
</comment>
<dbReference type="AlphaFoldDB" id="I4C500"/>
<feature type="transmembrane region" description="Helical" evidence="5">
    <location>
        <begin position="232"/>
        <end position="251"/>
    </location>
</feature>
<dbReference type="eggNOG" id="COG0730">
    <property type="taxonomic scope" value="Bacteria"/>
</dbReference>
<dbReference type="OrthoDB" id="9780109at2"/>
<gene>
    <name evidence="6" type="ordered locus">Desti_1934</name>
</gene>
<evidence type="ECO:0000313" key="7">
    <source>
        <dbReference type="Proteomes" id="UP000006055"/>
    </source>
</evidence>
<evidence type="ECO:0000313" key="6">
    <source>
        <dbReference type="EMBL" id="AFM24641.1"/>
    </source>
</evidence>
<feature type="transmembrane region" description="Helical" evidence="5">
    <location>
        <begin position="207"/>
        <end position="226"/>
    </location>
</feature>
<dbReference type="RefSeq" id="WP_014809786.1">
    <property type="nucleotide sequence ID" value="NC_018025.1"/>
</dbReference>
<dbReference type="STRING" id="706587.Desti_1934"/>
<feature type="transmembrane region" description="Helical" evidence="5">
    <location>
        <begin position="258"/>
        <end position="278"/>
    </location>
</feature>
<protein>
    <recommendedName>
        <fullName evidence="5">Probable membrane transporter protein</fullName>
    </recommendedName>
</protein>
<dbReference type="PATRIC" id="fig|706587.4.peg.2224"/>
<dbReference type="PANTHER" id="PTHR43701:SF2">
    <property type="entry name" value="MEMBRANE TRANSPORTER PROTEIN YJNA-RELATED"/>
    <property type="match status" value="1"/>
</dbReference>
<dbReference type="HOGENOM" id="CLU_045498_5_3_7"/>
<dbReference type="InterPro" id="IPR002781">
    <property type="entry name" value="TM_pro_TauE-like"/>
</dbReference>
<keyword evidence="7" id="KW-1185">Reference proteome</keyword>
<feature type="transmembrane region" description="Helical" evidence="5">
    <location>
        <begin position="82"/>
        <end position="102"/>
    </location>
</feature>
<dbReference type="EMBL" id="CP003360">
    <property type="protein sequence ID" value="AFM24641.1"/>
    <property type="molecule type" value="Genomic_DNA"/>
</dbReference>
<dbReference type="PANTHER" id="PTHR43701">
    <property type="entry name" value="MEMBRANE TRANSPORTER PROTEIN MJ0441-RELATED"/>
    <property type="match status" value="1"/>
</dbReference>
<keyword evidence="4 5" id="KW-0472">Membrane</keyword>
<name>I4C500_DESTA</name>
<feature type="transmembrane region" description="Helical" evidence="5">
    <location>
        <begin position="12"/>
        <end position="44"/>
    </location>
</feature>
<accession>I4C500</accession>
<evidence type="ECO:0000256" key="2">
    <source>
        <dbReference type="ARBA" id="ARBA00022692"/>
    </source>
</evidence>
<dbReference type="InterPro" id="IPR051598">
    <property type="entry name" value="TSUP/Inactive_protease-like"/>
</dbReference>
<keyword evidence="3 5" id="KW-1133">Transmembrane helix</keyword>
<feature type="transmembrane region" description="Helical" evidence="5">
    <location>
        <begin position="56"/>
        <end position="75"/>
    </location>
</feature>
<evidence type="ECO:0000256" key="4">
    <source>
        <dbReference type="ARBA" id="ARBA00023136"/>
    </source>
</evidence>
<feature type="transmembrane region" description="Helical" evidence="5">
    <location>
        <begin position="108"/>
        <end position="126"/>
    </location>
</feature>
<evidence type="ECO:0000256" key="1">
    <source>
        <dbReference type="ARBA" id="ARBA00004141"/>
    </source>
</evidence>
<evidence type="ECO:0000256" key="3">
    <source>
        <dbReference type="ARBA" id="ARBA00022989"/>
    </source>
</evidence>
<dbReference type="Pfam" id="PF01925">
    <property type="entry name" value="TauE"/>
    <property type="match status" value="1"/>
</dbReference>
<reference evidence="7" key="1">
    <citation type="submission" date="2012-06" db="EMBL/GenBank/DDBJ databases">
        <title>Complete sequence of chromosome of Desulfomonile tiedjei DSM 6799.</title>
        <authorList>
            <person name="Lucas S."/>
            <person name="Copeland A."/>
            <person name="Lapidus A."/>
            <person name="Glavina del Rio T."/>
            <person name="Dalin E."/>
            <person name="Tice H."/>
            <person name="Bruce D."/>
            <person name="Goodwin L."/>
            <person name="Pitluck S."/>
            <person name="Peters L."/>
            <person name="Ovchinnikova G."/>
            <person name="Zeytun A."/>
            <person name="Lu M."/>
            <person name="Kyrpides N."/>
            <person name="Mavromatis K."/>
            <person name="Ivanova N."/>
            <person name="Brettin T."/>
            <person name="Detter J.C."/>
            <person name="Han C."/>
            <person name="Larimer F."/>
            <person name="Land M."/>
            <person name="Hauser L."/>
            <person name="Markowitz V."/>
            <person name="Cheng J.-F."/>
            <person name="Hugenholtz P."/>
            <person name="Woyke T."/>
            <person name="Wu D."/>
            <person name="Spring S."/>
            <person name="Schroeder M."/>
            <person name="Brambilla E."/>
            <person name="Klenk H.-P."/>
            <person name="Eisen J.A."/>
        </authorList>
    </citation>
    <scope>NUCLEOTIDE SEQUENCE [LARGE SCALE GENOMIC DNA]</scope>
    <source>
        <strain evidence="7">ATCC 49306 / DSM 6799 / DCB-1</strain>
    </source>
</reference>